<dbReference type="PANTHER" id="PTHR36120">
    <property type="entry name" value="FUCOSE ISOMERASE"/>
    <property type="match status" value="1"/>
</dbReference>
<dbReference type="RefSeq" id="WP_121586833.1">
    <property type="nucleotide sequence ID" value="NZ_RCHT01000011.1"/>
</dbReference>
<dbReference type="AlphaFoldDB" id="A0A498CYH7"/>
<dbReference type="SUPFAM" id="SSF53743">
    <property type="entry name" value="FucI/AraA N-terminal and middle domains"/>
    <property type="match status" value="1"/>
</dbReference>
<comment type="caution">
    <text evidence="3">The sequence shown here is derived from an EMBL/GenBank/DDBJ whole genome shotgun (WGS) entry which is preliminary data.</text>
</comment>
<proteinExistence type="predicted"/>
<dbReference type="PANTHER" id="PTHR36120:SF1">
    <property type="entry name" value="L-FUCOSE ISOMERASE C-TERMINAL DOMAIN-CONTAINING PROTEIN"/>
    <property type="match status" value="1"/>
</dbReference>
<evidence type="ECO:0000313" key="4">
    <source>
        <dbReference type="Proteomes" id="UP000276301"/>
    </source>
</evidence>
<dbReference type="GO" id="GO:0016861">
    <property type="term" value="F:intramolecular oxidoreductase activity, interconverting aldoses and ketoses"/>
    <property type="evidence" value="ECO:0007669"/>
    <property type="project" value="InterPro"/>
</dbReference>
<gene>
    <name evidence="3" type="ORF">D4A47_07635</name>
</gene>
<keyword evidence="2" id="KW-0119">Carbohydrate metabolism</keyword>
<evidence type="ECO:0000256" key="1">
    <source>
        <dbReference type="ARBA" id="ARBA00023235"/>
    </source>
</evidence>
<dbReference type="InterPro" id="IPR009015">
    <property type="entry name" value="Fucose_isomerase_N/cen_sf"/>
</dbReference>
<keyword evidence="4" id="KW-1185">Reference proteome</keyword>
<dbReference type="EMBL" id="RCHT01000011">
    <property type="protein sequence ID" value="RLL10925.1"/>
    <property type="molecule type" value="Genomic_DNA"/>
</dbReference>
<evidence type="ECO:0008006" key="5">
    <source>
        <dbReference type="Google" id="ProtNLM"/>
    </source>
</evidence>
<dbReference type="Proteomes" id="UP000276301">
    <property type="component" value="Unassembled WGS sequence"/>
</dbReference>
<accession>A0A498CYH7</accession>
<sequence length="481" mass="52775">MQSLKVGLVSSSQLSFPGDKKSVYEASAQKLRALSGQLGFELYVHPGTVITPDDGYAAVKALEGEGVDFILLQCTSFSAGALAPIFARARAALGLWAIPEHADRGVLPFNSFCTINMYSGIIGHYLKDYNIPIKWFFGDVEDPLFRGRLAVTVRALRAIKNLKASKVALIGGIAPGFDDLYDDERTLIRRFDGIRINRLHEYSEVRDRAVAYSAAQVAAEMERIAAEAGGVLNRRADETLETNARFSLAYDDFIKEYGYDAIAVSCWPKFQDEFQYSVCAVVGGLNDKGIPTACEGDLTSAISMLLLKYLSDDVGMLMDMGAFDRADDTVLMWHCGPAASRFCRQNGYQLSVNYHGMAHEEGAKEPNCCGVTRDMVFDPGEVTIARISGEADELLVANGSFLGDTKPSFYGSRGWLGGLSLNGTPIGALDLVNTLLVRRFSHHFPIVRGDYSKELLEAMGWLGMKKIEPVPYADYLQAPNW</sequence>
<dbReference type="GO" id="GO:0005996">
    <property type="term" value="P:monosaccharide metabolic process"/>
    <property type="evidence" value="ECO:0007669"/>
    <property type="project" value="InterPro"/>
</dbReference>
<name>A0A498CYH7_9FIRM</name>
<evidence type="ECO:0000313" key="3">
    <source>
        <dbReference type="EMBL" id="RLL10925.1"/>
    </source>
</evidence>
<organism evidence="3 4">
    <name type="scientific">Anaerotruncus massiliensis</name>
    <name type="common">ex Liu et al. 2021</name>
    <dbReference type="NCBI Taxonomy" id="2321404"/>
    <lineage>
        <taxon>Bacteria</taxon>
        <taxon>Bacillati</taxon>
        <taxon>Bacillota</taxon>
        <taxon>Clostridia</taxon>
        <taxon>Eubacteriales</taxon>
        <taxon>Oscillospiraceae</taxon>
        <taxon>Anaerotruncus</taxon>
    </lineage>
</organism>
<protein>
    <recommendedName>
        <fullName evidence="5">Fucose isomerase</fullName>
    </recommendedName>
</protein>
<reference evidence="3 4" key="1">
    <citation type="submission" date="2018-10" db="EMBL/GenBank/DDBJ databases">
        <title>Anaerotruncus faecis sp. nov., isolated from human feces.</title>
        <authorList>
            <person name="Wang Y.-J."/>
        </authorList>
    </citation>
    <scope>NUCLEOTIDE SEQUENCE [LARGE SCALE GENOMIC DNA]</scope>
    <source>
        <strain evidence="3 4">22A2-44</strain>
    </source>
</reference>
<keyword evidence="1" id="KW-0413">Isomerase</keyword>
<evidence type="ECO:0000256" key="2">
    <source>
        <dbReference type="ARBA" id="ARBA00023277"/>
    </source>
</evidence>
<dbReference type="GO" id="GO:0005737">
    <property type="term" value="C:cytoplasm"/>
    <property type="evidence" value="ECO:0007669"/>
    <property type="project" value="InterPro"/>
</dbReference>